<evidence type="ECO:0000259" key="1">
    <source>
        <dbReference type="PROSITE" id="PS50222"/>
    </source>
</evidence>
<organism evidence="2 3">
    <name type="scientific">Durusdinium trenchii</name>
    <dbReference type="NCBI Taxonomy" id="1381693"/>
    <lineage>
        <taxon>Eukaryota</taxon>
        <taxon>Sar</taxon>
        <taxon>Alveolata</taxon>
        <taxon>Dinophyceae</taxon>
        <taxon>Suessiales</taxon>
        <taxon>Symbiodiniaceae</taxon>
        <taxon>Durusdinium</taxon>
    </lineage>
</organism>
<protein>
    <recommendedName>
        <fullName evidence="1">EF-hand domain-containing protein</fullName>
    </recommendedName>
</protein>
<dbReference type="InterPro" id="IPR002048">
    <property type="entry name" value="EF_hand_dom"/>
</dbReference>
<dbReference type="Gene3D" id="1.10.238.10">
    <property type="entry name" value="EF-hand"/>
    <property type="match status" value="1"/>
</dbReference>
<name>A0ABP0MUA8_9DINO</name>
<accession>A0ABP0MUA8</accession>
<keyword evidence="3" id="KW-1185">Reference proteome</keyword>
<dbReference type="InterPro" id="IPR011992">
    <property type="entry name" value="EF-hand-dom_pair"/>
</dbReference>
<proteinExistence type="predicted"/>
<comment type="caution">
    <text evidence="2">The sequence shown here is derived from an EMBL/GenBank/DDBJ whole genome shotgun (WGS) entry which is preliminary data.</text>
</comment>
<dbReference type="PROSITE" id="PS50222">
    <property type="entry name" value="EF_HAND_2"/>
    <property type="match status" value="1"/>
</dbReference>
<feature type="domain" description="EF-hand" evidence="1">
    <location>
        <begin position="91"/>
        <end position="126"/>
    </location>
</feature>
<reference evidence="2 3" key="1">
    <citation type="submission" date="2024-02" db="EMBL/GenBank/DDBJ databases">
        <authorList>
            <person name="Chen Y."/>
            <person name="Shah S."/>
            <person name="Dougan E. K."/>
            <person name="Thang M."/>
            <person name="Chan C."/>
        </authorList>
    </citation>
    <scope>NUCLEOTIDE SEQUENCE [LARGE SCALE GENOMIC DNA]</scope>
</reference>
<evidence type="ECO:0000313" key="3">
    <source>
        <dbReference type="Proteomes" id="UP001642464"/>
    </source>
</evidence>
<dbReference type="SUPFAM" id="SSF47473">
    <property type="entry name" value="EF-hand"/>
    <property type="match status" value="1"/>
</dbReference>
<dbReference type="EMBL" id="CAXAMM010024113">
    <property type="protein sequence ID" value="CAK9054738.1"/>
    <property type="molecule type" value="Genomic_DNA"/>
</dbReference>
<gene>
    <name evidence="2" type="ORF">SCF082_LOCUS29690</name>
</gene>
<sequence>MEFDIPSLGLMSHDTFVKACCAISDVDDPKLLDMEFVGSVLLRAAEYLESATTSLDPQDPFARQRCRSQVLINRQERELRRLARKHGFSFLDIDALKKDFDKVDRKGEGKLKQDEFLELMARLMKLPPGQEIPSKKKKELWIAATRLAETIRHGRLFGFLCPF</sequence>
<evidence type="ECO:0000313" key="2">
    <source>
        <dbReference type="EMBL" id="CAK9054738.1"/>
    </source>
</evidence>
<dbReference type="Proteomes" id="UP001642464">
    <property type="component" value="Unassembled WGS sequence"/>
</dbReference>